<feature type="signal peptide" evidence="4">
    <location>
        <begin position="1"/>
        <end position="20"/>
    </location>
</feature>
<dbReference type="GO" id="GO:0034411">
    <property type="term" value="P:cell wall (1-&gt;3)-beta-D-glucan biosynthetic process"/>
    <property type="evidence" value="ECO:0007669"/>
    <property type="project" value="TreeGrafter"/>
</dbReference>
<evidence type="ECO:0000313" key="6">
    <source>
        <dbReference type="Proteomes" id="UP000327013"/>
    </source>
</evidence>
<evidence type="ECO:0000256" key="3">
    <source>
        <dbReference type="ARBA" id="ARBA00023180"/>
    </source>
</evidence>
<evidence type="ECO:0000256" key="1">
    <source>
        <dbReference type="ARBA" id="ARBA00007528"/>
    </source>
</evidence>
<name>A0A5N6KRZ4_9ROSI</name>
<evidence type="ECO:0000256" key="2">
    <source>
        <dbReference type="ARBA" id="ARBA00022729"/>
    </source>
</evidence>
<reference evidence="5 6" key="1">
    <citation type="submission" date="2019-06" db="EMBL/GenBank/DDBJ databases">
        <title>A chromosomal-level reference genome of Carpinus fangiana (Coryloideae, Betulaceae).</title>
        <authorList>
            <person name="Yang X."/>
            <person name="Wang Z."/>
            <person name="Zhang L."/>
            <person name="Hao G."/>
            <person name="Liu J."/>
            <person name="Yang Y."/>
        </authorList>
    </citation>
    <scope>NUCLEOTIDE SEQUENCE [LARGE SCALE GENOMIC DNA]</scope>
    <source>
        <strain evidence="5">Cfa_2016G</strain>
        <tissue evidence="5">Leaf</tissue>
    </source>
</reference>
<keyword evidence="2 4" id="KW-0732">Signal</keyword>
<feature type="chain" id="PRO_5024452982" description="1,3-beta-glucanosyltransferase" evidence="4">
    <location>
        <begin position="21"/>
        <end position="459"/>
    </location>
</feature>
<sequence>MTMRNTLLVGSAALLRGVAALNHIVVQGQDFADSVTGDRFEIVGVDYQPGGEQAYDPTSGVDVLSTPDACLRDAALLQRLGANTIRTYNLNPDLNHDECASIFNAAGIYLIIDVNVPQESINRADPSSSYNVGYLNRTFGIIDNFRSYDNTLAFFSSNELVNDDQTSKEDPPYIRAVTRDLKQYLAARGGRAIPIGYSAADVRNILVDTTNYISCHVDGEDNDISRSDFIGVNGYSWCGPTSNFVTGQYSELAEFYADTTIPVFFSEYGCNKPQPRYWNEVLSIYSTKDMPTFSGGLAYEWTQEANDYGLVQLNDNNTLSLLRDYNVLQSQLKKVDFGAITTRNETAANLKPPTCSADIITSGAFDSEFNIPDQPDGVADLIKNGKGGIQGKLVDVGDLTVHTAVYNVDGSQVKNLAVSRVSGANTPSSTTSTAAAASNGPVGGMAMGGIFGMLIWLLG</sequence>
<dbReference type="PANTHER" id="PTHR31468">
    <property type="entry name" value="1,3-BETA-GLUCANOSYLTRANSFERASE GAS1"/>
    <property type="match status" value="1"/>
</dbReference>
<comment type="similarity">
    <text evidence="1">Belongs to the glycosyl hydrolase 72 family.</text>
</comment>
<evidence type="ECO:0000256" key="4">
    <source>
        <dbReference type="SAM" id="SignalP"/>
    </source>
</evidence>
<dbReference type="GO" id="GO:0042124">
    <property type="term" value="F:1,3-beta-glucanosyltransferase activity"/>
    <property type="evidence" value="ECO:0007669"/>
    <property type="project" value="TreeGrafter"/>
</dbReference>
<comment type="caution">
    <text evidence="5">The sequence shown here is derived from an EMBL/GenBank/DDBJ whole genome shotgun (WGS) entry which is preliminary data.</text>
</comment>
<dbReference type="AlphaFoldDB" id="A0A5N6KRZ4"/>
<evidence type="ECO:0000313" key="5">
    <source>
        <dbReference type="EMBL" id="KAB8342737.1"/>
    </source>
</evidence>
<evidence type="ECO:0008006" key="7">
    <source>
        <dbReference type="Google" id="ProtNLM"/>
    </source>
</evidence>
<dbReference type="Proteomes" id="UP000327013">
    <property type="component" value="Unassembled WGS sequence"/>
</dbReference>
<dbReference type="OrthoDB" id="421038at2759"/>
<protein>
    <recommendedName>
        <fullName evidence="7">1,3-beta-glucanosyltransferase</fullName>
    </recommendedName>
</protein>
<organism evidence="5 6">
    <name type="scientific">Carpinus fangiana</name>
    <dbReference type="NCBI Taxonomy" id="176857"/>
    <lineage>
        <taxon>Eukaryota</taxon>
        <taxon>Viridiplantae</taxon>
        <taxon>Streptophyta</taxon>
        <taxon>Embryophyta</taxon>
        <taxon>Tracheophyta</taxon>
        <taxon>Spermatophyta</taxon>
        <taxon>Magnoliopsida</taxon>
        <taxon>eudicotyledons</taxon>
        <taxon>Gunneridae</taxon>
        <taxon>Pentapetalae</taxon>
        <taxon>rosids</taxon>
        <taxon>fabids</taxon>
        <taxon>Fagales</taxon>
        <taxon>Betulaceae</taxon>
        <taxon>Carpinus</taxon>
    </lineage>
</organism>
<accession>A0A5N6KRZ4</accession>
<dbReference type="Gene3D" id="3.20.20.80">
    <property type="entry name" value="Glycosidases"/>
    <property type="match status" value="1"/>
</dbReference>
<dbReference type="Pfam" id="PF03198">
    <property type="entry name" value="Glyco_hydro_72"/>
    <property type="match status" value="1"/>
</dbReference>
<dbReference type="GO" id="GO:0005886">
    <property type="term" value="C:plasma membrane"/>
    <property type="evidence" value="ECO:0007669"/>
    <property type="project" value="TreeGrafter"/>
</dbReference>
<keyword evidence="6" id="KW-1185">Reference proteome</keyword>
<dbReference type="InterPro" id="IPR017853">
    <property type="entry name" value="GH"/>
</dbReference>
<dbReference type="SUPFAM" id="SSF51445">
    <property type="entry name" value="(Trans)glycosidases"/>
    <property type="match status" value="1"/>
</dbReference>
<keyword evidence="3" id="KW-0325">Glycoprotein</keyword>
<proteinExistence type="inferred from homology"/>
<dbReference type="EMBL" id="VIBQ01000012">
    <property type="protein sequence ID" value="KAB8342737.1"/>
    <property type="molecule type" value="Genomic_DNA"/>
</dbReference>
<dbReference type="PANTHER" id="PTHR31468:SF4">
    <property type="entry name" value="1,3-BETA-GLUCANOSYLTRANSFERASE GAS3-RELATED"/>
    <property type="match status" value="1"/>
</dbReference>
<dbReference type="InterPro" id="IPR004886">
    <property type="entry name" value="Glucanosyltransferase"/>
</dbReference>
<gene>
    <name evidence="5" type="ORF">FH972_022335</name>
</gene>